<dbReference type="NCBIfam" id="NF001238">
    <property type="entry name" value="PRK00211.1"/>
    <property type="match status" value="1"/>
</dbReference>
<comment type="caution">
    <text evidence="2">The sequence shown here is derived from an EMBL/GenBank/DDBJ whole genome shotgun (WGS) entry which is preliminary data.</text>
</comment>
<evidence type="ECO:0000313" key="3">
    <source>
        <dbReference type="Proteomes" id="UP000296034"/>
    </source>
</evidence>
<dbReference type="InterPro" id="IPR003787">
    <property type="entry name" value="Sulphur_relay_DsrE/F-like"/>
</dbReference>
<proteinExistence type="inferred from homology"/>
<name>A0A2P5SXU0_9GAMM</name>
<dbReference type="Proteomes" id="UP000296034">
    <property type="component" value="Unassembled WGS sequence"/>
</dbReference>
<dbReference type="Gene3D" id="3.40.1260.10">
    <property type="entry name" value="DsrEFH-like"/>
    <property type="match status" value="1"/>
</dbReference>
<dbReference type="SUPFAM" id="SSF75169">
    <property type="entry name" value="DsrEFH-like"/>
    <property type="match status" value="1"/>
</dbReference>
<keyword evidence="2" id="KW-0808">Transferase</keyword>
<evidence type="ECO:0000256" key="1">
    <source>
        <dbReference type="ARBA" id="ARBA00005996"/>
    </source>
</evidence>
<dbReference type="EMBL" id="PDKS01000003">
    <property type="protein sequence ID" value="PPI87167.1"/>
    <property type="molecule type" value="Genomic_DNA"/>
</dbReference>
<dbReference type="InterPro" id="IPR027396">
    <property type="entry name" value="DsrEFH-like"/>
</dbReference>
<dbReference type="AlphaFoldDB" id="A0A2P5SXU0"/>
<evidence type="ECO:0000313" key="2">
    <source>
        <dbReference type="EMBL" id="PPI87167.1"/>
    </source>
</evidence>
<dbReference type="RefSeq" id="WP_136131784.1">
    <property type="nucleotide sequence ID" value="NZ_PDKS01000003.1"/>
</dbReference>
<dbReference type="NCBIfam" id="TIGR03010">
    <property type="entry name" value="sulf_tusC_dsrF"/>
    <property type="match status" value="1"/>
</dbReference>
<protein>
    <submittedName>
        <fullName evidence="2">Sulfurtransferase complex subunit TusC</fullName>
    </submittedName>
</protein>
<comment type="similarity">
    <text evidence="1">Belongs to the DsrF/TusC family.</text>
</comment>
<dbReference type="PANTHER" id="PTHR38780:SF1">
    <property type="entry name" value="PROTEIN TUSC"/>
    <property type="match status" value="1"/>
</dbReference>
<organism evidence="2 3">
    <name type="scientific">Candidatus Pantoea edessiphila</name>
    <dbReference type="NCBI Taxonomy" id="2044610"/>
    <lineage>
        <taxon>Bacteria</taxon>
        <taxon>Pseudomonadati</taxon>
        <taxon>Pseudomonadota</taxon>
        <taxon>Gammaproteobacteria</taxon>
        <taxon>Enterobacterales</taxon>
        <taxon>Erwiniaceae</taxon>
        <taxon>Pantoea</taxon>
    </lineage>
</organism>
<gene>
    <name evidence="2" type="ORF">CRV11_02510</name>
</gene>
<dbReference type="GO" id="GO:0016740">
    <property type="term" value="F:transferase activity"/>
    <property type="evidence" value="ECO:0007669"/>
    <property type="project" value="UniProtKB-KW"/>
</dbReference>
<reference evidence="2 3" key="1">
    <citation type="journal article" date="2018" name="Genome Biol. Evol.">
        <title>Cladogenesis and Genomic Streamlining in Extracellular Endosymbionts of Tropical Stink Bugs.</title>
        <authorList>
            <person name="Otero-Bravo A."/>
            <person name="Goffredi S."/>
            <person name="Sabree Z.L."/>
        </authorList>
    </citation>
    <scope>NUCLEOTIDE SEQUENCE [LARGE SCALE GENOMIC DNA]</scope>
    <source>
        <strain evidence="2 3">SoET</strain>
    </source>
</reference>
<dbReference type="InterPro" id="IPR017462">
    <property type="entry name" value="Sulphur_relay_TusC/DsrF"/>
</dbReference>
<dbReference type="OrthoDB" id="9789418at2"/>
<sequence length="119" mass="13425">MKSIAFVFSHMPYGSSSGLEGLNAALAIGESNKNLGIFFIGDGVLQLNSTQNPELIFNRHYYPTFYILKLYGIKKYYLSLDSLIERGLSVKEFYGLGVKIVNSKTLTRELISYDHILTF</sequence>
<accession>A0A2P5SXU0</accession>
<dbReference type="Pfam" id="PF02635">
    <property type="entry name" value="DsrE"/>
    <property type="match status" value="1"/>
</dbReference>
<dbReference type="PANTHER" id="PTHR38780">
    <property type="entry name" value="PROTEIN TUSC"/>
    <property type="match status" value="1"/>
</dbReference>